<dbReference type="AlphaFoldDB" id="A0A7W8G0H3"/>
<gene>
    <name evidence="3" type="ORF">HNQ52_001841</name>
</gene>
<sequence>MPTRFRWLLPLLLAACSATAAPPLPQTDPADAGMSAPRLERLHAFMREATDDDGYLGGVTLVARGGRLVDWQAYGHRDLARAQPMQRNDIFRIYSMTKTITSVAVLMLMEDGRLGLEDPVTRYLPELAVLQVVDGGTADTPVLRAPATPITLRMLLTHTAGFAAGLPGDEIAGELRERVDTRAATDLRGVVERLAKAPLAADPGTRFGYEGANTDVLARVVEVVSGEPFDRFLQARIFTPLRMTDTGFTVPRSQRERVVDITVMGDDGTLVLDDGVSARAPGEALTPYPSGAGGLYSTAADYARFAQMLLDGGTLDGASILGRKTVELMLRNHLTMLDPPVTQFSASEGFGLGGYVVIDAAARGVPGSPGQFGWTGAASTAYWIDPQERLLAILLLQHLPNGKPDDLPRISRRFQALVPQALLP</sequence>
<reference evidence="3 4" key="1">
    <citation type="submission" date="2020-08" db="EMBL/GenBank/DDBJ databases">
        <title>Genomic Encyclopedia of Type Strains, Phase IV (KMG-IV): sequencing the most valuable type-strain genomes for metagenomic binning, comparative biology and taxonomic classification.</title>
        <authorList>
            <person name="Goeker M."/>
        </authorList>
    </citation>
    <scope>NUCLEOTIDE SEQUENCE [LARGE SCALE GENOMIC DNA]</scope>
    <source>
        <strain evidence="3 4">DSM 24163</strain>
    </source>
</reference>
<comment type="caution">
    <text evidence="3">The sequence shown here is derived from an EMBL/GenBank/DDBJ whole genome shotgun (WGS) entry which is preliminary data.</text>
</comment>
<dbReference type="PANTHER" id="PTHR43283">
    <property type="entry name" value="BETA-LACTAMASE-RELATED"/>
    <property type="match status" value="1"/>
</dbReference>
<keyword evidence="4" id="KW-1185">Reference proteome</keyword>
<dbReference type="InterPro" id="IPR050789">
    <property type="entry name" value="Diverse_Enzym_Activities"/>
</dbReference>
<protein>
    <submittedName>
        <fullName evidence="3">CubicO group peptidase (Beta-lactamase class C family)</fullName>
    </submittedName>
</protein>
<evidence type="ECO:0000259" key="2">
    <source>
        <dbReference type="Pfam" id="PF00144"/>
    </source>
</evidence>
<dbReference type="SUPFAM" id="SSF56601">
    <property type="entry name" value="beta-lactamase/transpeptidase-like"/>
    <property type="match status" value="1"/>
</dbReference>
<dbReference type="Pfam" id="PF00144">
    <property type="entry name" value="Beta-lactamase"/>
    <property type="match status" value="1"/>
</dbReference>
<dbReference type="EMBL" id="JACHHP010000003">
    <property type="protein sequence ID" value="MBB5208299.1"/>
    <property type="molecule type" value="Genomic_DNA"/>
</dbReference>
<name>A0A7W8G0H3_9GAMM</name>
<dbReference type="PANTHER" id="PTHR43283:SF3">
    <property type="entry name" value="BETA-LACTAMASE FAMILY PROTEIN (AFU_ORTHOLOGUE AFUA_5G07500)"/>
    <property type="match status" value="1"/>
</dbReference>
<dbReference type="Proteomes" id="UP000521199">
    <property type="component" value="Unassembled WGS sequence"/>
</dbReference>
<evidence type="ECO:0000256" key="1">
    <source>
        <dbReference type="SAM" id="SignalP"/>
    </source>
</evidence>
<accession>A0A7W8G0H3</accession>
<dbReference type="InterPro" id="IPR012338">
    <property type="entry name" value="Beta-lactam/transpept-like"/>
</dbReference>
<feature type="signal peptide" evidence="1">
    <location>
        <begin position="1"/>
        <end position="20"/>
    </location>
</feature>
<dbReference type="InterPro" id="IPR001466">
    <property type="entry name" value="Beta-lactam-related"/>
</dbReference>
<dbReference type="RefSeq" id="WP_183960837.1">
    <property type="nucleotide sequence ID" value="NZ_JACHHP010000003.1"/>
</dbReference>
<proteinExistence type="predicted"/>
<feature type="chain" id="PRO_5030913281" evidence="1">
    <location>
        <begin position="21"/>
        <end position="424"/>
    </location>
</feature>
<evidence type="ECO:0000313" key="3">
    <source>
        <dbReference type="EMBL" id="MBB5208299.1"/>
    </source>
</evidence>
<dbReference type="Gene3D" id="3.40.710.10">
    <property type="entry name" value="DD-peptidase/beta-lactamase superfamily"/>
    <property type="match status" value="1"/>
</dbReference>
<organism evidence="3 4">
    <name type="scientific">Chiayiivirga flava</name>
    <dbReference type="NCBI Taxonomy" id="659595"/>
    <lineage>
        <taxon>Bacteria</taxon>
        <taxon>Pseudomonadati</taxon>
        <taxon>Pseudomonadota</taxon>
        <taxon>Gammaproteobacteria</taxon>
        <taxon>Lysobacterales</taxon>
        <taxon>Lysobacteraceae</taxon>
        <taxon>Chiayiivirga</taxon>
    </lineage>
</organism>
<keyword evidence="1" id="KW-0732">Signal</keyword>
<feature type="domain" description="Beta-lactamase-related" evidence="2">
    <location>
        <begin position="44"/>
        <end position="407"/>
    </location>
</feature>
<evidence type="ECO:0000313" key="4">
    <source>
        <dbReference type="Proteomes" id="UP000521199"/>
    </source>
</evidence>